<evidence type="ECO:0000313" key="4">
    <source>
        <dbReference type="Proteomes" id="UP000050794"/>
    </source>
</evidence>
<dbReference type="SUPFAM" id="SSF103657">
    <property type="entry name" value="BAR/IMD domain-like"/>
    <property type="match status" value="1"/>
</dbReference>
<dbReference type="GO" id="GO:0051049">
    <property type="term" value="P:regulation of transport"/>
    <property type="evidence" value="ECO:0007669"/>
    <property type="project" value="TreeGrafter"/>
</dbReference>
<dbReference type="Gene3D" id="1.20.1270.60">
    <property type="entry name" value="Arfaptin homology (AH) domain/BAR domain"/>
    <property type="match status" value="1"/>
</dbReference>
<dbReference type="InterPro" id="IPR010504">
    <property type="entry name" value="AH_dom"/>
</dbReference>
<evidence type="ECO:0000313" key="5">
    <source>
        <dbReference type="WBParaSite" id="TCNE_0001399201-mRNA-1"/>
    </source>
</evidence>
<protein>
    <submittedName>
        <fullName evidence="5">AH domain-containing protein</fullName>
    </submittedName>
</protein>
<keyword evidence="4" id="KW-1185">Reference proteome</keyword>
<name>A0A183UZS2_TOXCA</name>
<gene>
    <name evidence="3" type="ORF">TCNE_LOCUS13992</name>
</gene>
<feature type="domain" description="AH" evidence="2">
    <location>
        <begin position="66"/>
        <end position="269"/>
    </location>
</feature>
<reference evidence="3 4" key="2">
    <citation type="submission" date="2018-11" db="EMBL/GenBank/DDBJ databases">
        <authorList>
            <consortium name="Pathogen Informatics"/>
        </authorList>
    </citation>
    <scope>NUCLEOTIDE SEQUENCE [LARGE SCALE GENOMIC DNA]</scope>
</reference>
<dbReference type="PANTHER" id="PTHR10164">
    <property type="entry name" value="ISLET CELL AUTOANTIGEN 1"/>
    <property type="match status" value="1"/>
</dbReference>
<evidence type="ECO:0000259" key="2">
    <source>
        <dbReference type="PROSITE" id="PS50870"/>
    </source>
</evidence>
<proteinExistence type="predicted"/>
<accession>A0A183UZS2</accession>
<evidence type="ECO:0000313" key="3">
    <source>
        <dbReference type="EMBL" id="VDM45313.1"/>
    </source>
</evidence>
<feature type="region of interest" description="Disordered" evidence="1">
    <location>
        <begin position="328"/>
        <end position="389"/>
    </location>
</feature>
<dbReference type="GO" id="GO:0019904">
    <property type="term" value="F:protein domain specific binding"/>
    <property type="evidence" value="ECO:0007669"/>
    <property type="project" value="InterPro"/>
</dbReference>
<dbReference type="Pfam" id="PF06456">
    <property type="entry name" value="Arfaptin"/>
    <property type="match status" value="1"/>
</dbReference>
<dbReference type="FunFam" id="1.20.1270.60:FF:000068">
    <property type="entry name" value="Islet cell autoantigen"/>
    <property type="match status" value="1"/>
</dbReference>
<dbReference type="AlphaFoldDB" id="A0A183UZS2"/>
<dbReference type="SMART" id="SM01015">
    <property type="entry name" value="Arfaptin"/>
    <property type="match status" value="1"/>
</dbReference>
<dbReference type="InterPro" id="IPR027267">
    <property type="entry name" value="AH/BAR_dom_sf"/>
</dbReference>
<dbReference type="InterPro" id="IPR024114">
    <property type="entry name" value="Islet_autoAg_Ica1/Ica1-like"/>
</dbReference>
<dbReference type="PANTHER" id="PTHR10164:SF4">
    <property type="entry name" value="GH23156P"/>
    <property type="match status" value="1"/>
</dbReference>
<dbReference type="GO" id="GO:0005794">
    <property type="term" value="C:Golgi apparatus"/>
    <property type="evidence" value="ECO:0007669"/>
    <property type="project" value="TreeGrafter"/>
</dbReference>
<organism evidence="4 5">
    <name type="scientific">Toxocara canis</name>
    <name type="common">Canine roundworm</name>
    <dbReference type="NCBI Taxonomy" id="6265"/>
    <lineage>
        <taxon>Eukaryota</taxon>
        <taxon>Metazoa</taxon>
        <taxon>Ecdysozoa</taxon>
        <taxon>Nematoda</taxon>
        <taxon>Chromadorea</taxon>
        <taxon>Rhabditida</taxon>
        <taxon>Spirurina</taxon>
        <taxon>Ascaridomorpha</taxon>
        <taxon>Ascaridoidea</taxon>
        <taxon>Toxocaridae</taxon>
        <taxon>Toxocara</taxon>
    </lineage>
</organism>
<dbReference type="Proteomes" id="UP000050794">
    <property type="component" value="Unassembled WGS sequence"/>
</dbReference>
<sequence length="506" mass="57272">MVARAGKHSDDAAVCFDEFSMSGLNFDRFVDRFDESALTKVRQQYWTAKQLIRTKLGKKEDEYLLASDAEFDAKLSLFRALRETSDQMLCCIDDYQHFMGELIQTEISFGRMLKEEGRTEKGDTGRAMAAVGKVQTLSAHHRQQIRGPLLRFLSELQVFTERAILDCADTVDAAERSRIEYRGSLLWMKKTSDELDPDTENAMEKFRKAQSVVRRNKERLDGLKLDTLQKVDLLSASRCNLFSQLLECYQKCLYKYFDQTSLAYSRICDIVAGCKHYQFEVLKELVEPSLETTDKTDGEDGDTIIEQVESLIEIDEKDQEMDRILLGMDNTNGEGTTEERDDSPLGQFDDSVATTESSDSRPEIGPLPEKYSATSQVPRISPPPGWDAARAKKKYSNDLMELLATTDGQSGAESFADEWSKLMSAPSSSIATHPVFTAPELLNLPSHLLDVPTLANQFPNPFNEPNFDVSFSANFTCEYTVVITTFDRNFDEKFEVNLSANKWDPV</sequence>
<evidence type="ECO:0000256" key="1">
    <source>
        <dbReference type="SAM" id="MobiDB-lite"/>
    </source>
</evidence>
<dbReference type="WBParaSite" id="TCNE_0001399201-mRNA-1">
    <property type="protein sequence ID" value="TCNE_0001399201-mRNA-1"/>
    <property type="gene ID" value="TCNE_0001399201"/>
</dbReference>
<dbReference type="EMBL" id="UYWY01022004">
    <property type="protein sequence ID" value="VDM45313.1"/>
    <property type="molecule type" value="Genomic_DNA"/>
</dbReference>
<reference evidence="5" key="1">
    <citation type="submission" date="2016-06" db="UniProtKB">
        <authorList>
            <consortium name="WormBaseParasite"/>
        </authorList>
    </citation>
    <scope>IDENTIFICATION</scope>
</reference>
<dbReference type="PROSITE" id="PS50870">
    <property type="entry name" value="AH"/>
    <property type="match status" value="1"/>
</dbReference>